<accession>A0A662ZKD8</accession>
<dbReference type="Proteomes" id="UP000243745">
    <property type="component" value="Unassembled WGS sequence"/>
</dbReference>
<feature type="chain" id="PRO_5024948192" evidence="1">
    <location>
        <begin position="32"/>
        <end position="80"/>
    </location>
</feature>
<keyword evidence="3" id="KW-1185">Reference proteome</keyword>
<reference evidence="2 3" key="1">
    <citation type="submission" date="2016-10" db="EMBL/GenBank/DDBJ databases">
        <authorList>
            <person name="Varghese N."/>
            <person name="Submissions S."/>
        </authorList>
    </citation>
    <scope>NUCLEOTIDE SEQUENCE [LARGE SCALE GENOMIC DNA]</scope>
    <source>
        <strain evidence="2 3">DSM 1361</strain>
    </source>
</reference>
<dbReference type="AlphaFoldDB" id="A0A662ZKD8"/>
<feature type="signal peptide" evidence="1">
    <location>
        <begin position="1"/>
        <end position="31"/>
    </location>
</feature>
<name>A0A662ZKD8_9GAMM</name>
<protein>
    <submittedName>
        <fullName evidence="2">Uncharacterized protein</fullName>
    </submittedName>
</protein>
<evidence type="ECO:0000313" key="2">
    <source>
        <dbReference type="EMBL" id="SFP66496.1"/>
    </source>
</evidence>
<gene>
    <name evidence="2" type="ORF">SAMN02910344_02006</name>
</gene>
<proteinExistence type="predicted"/>
<dbReference type="EMBL" id="FOXF01000051">
    <property type="protein sequence ID" value="SFP66496.1"/>
    <property type="molecule type" value="Genomic_DNA"/>
</dbReference>
<organism evidence="2 3">
    <name type="scientific">Ruminobacter amylophilus</name>
    <dbReference type="NCBI Taxonomy" id="867"/>
    <lineage>
        <taxon>Bacteria</taxon>
        <taxon>Pseudomonadati</taxon>
        <taxon>Pseudomonadota</taxon>
        <taxon>Gammaproteobacteria</taxon>
        <taxon>Aeromonadales</taxon>
        <taxon>Succinivibrionaceae</taxon>
        <taxon>Ruminobacter</taxon>
    </lineage>
</organism>
<evidence type="ECO:0000313" key="3">
    <source>
        <dbReference type="Proteomes" id="UP000243745"/>
    </source>
</evidence>
<evidence type="ECO:0000256" key="1">
    <source>
        <dbReference type="SAM" id="SignalP"/>
    </source>
</evidence>
<keyword evidence="1" id="KW-0732">Signal</keyword>
<sequence length="80" mass="9031">MNLLSKLITLVIAPFLCLIVSVFMITANAFAYETCDEEDEECKNITGYNANLKKESDNIRDQVKSMTDCAMQTNCETLKK</sequence>